<evidence type="ECO:0000256" key="16">
    <source>
        <dbReference type="SAM" id="Phobius"/>
    </source>
</evidence>
<feature type="region of interest" description="Disordered" evidence="15">
    <location>
        <begin position="794"/>
        <end position="843"/>
    </location>
</feature>
<feature type="domain" description="Penicillin-binding protein transpeptidase" evidence="17">
    <location>
        <begin position="445"/>
        <end position="734"/>
    </location>
</feature>
<evidence type="ECO:0000256" key="10">
    <source>
        <dbReference type="ARBA" id="ARBA00022984"/>
    </source>
</evidence>
<evidence type="ECO:0000256" key="9">
    <source>
        <dbReference type="ARBA" id="ARBA00022968"/>
    </source>
</evidence>
<evidence type="ECO:0000259" key="17">
    <source>
        <dbReference type="Pfam" id="PF00905"/>
    </source>
</evidence>
<evidence type="ECO:0000313" key="21">
    <source>
        <dbReference type="Proteomes" id="UP000698028"/>
    </source>
</evidence>
<keyword evidence="9" id="KW-0735">Signal-anchor</keyword>
<dbReference type="InterPro" id="IPR031376">
    <property type="entry name" value="PCB_OB"/>
</dbReference>
<dbReference type="InterPro" id="IPR050396">
    <property type="entry name" value="Glycosyltr_51/Transpeptidase"/>
</dbReference>
<comment type="similarity">
    <text evidence="3">In the C-terminal section; belongs to the transpeptidase family.</text>
</comment>
<keyword evidence="8" id="KW-0133">Cell shape</keyword>
<keyword evidence="7 16" id="KW-0812">Transmembrane</keyword>
<dbReference type="NCBIfam" id="TIGR02074">
    <property type="entry name" value="PBP_1a_fam"/>
    <property type="match status" value="1"/>
</dbReference>
<evidence type="ECO:0000259" key="19">
    <source>
        <dbReference type="Pfam" id="PF17092"/>
    </source>
</evidence>
<gene>
    <name evidence="20" type="ORF">KTQ36_04390</name>
</gene>
<evidence type="ECO:0000256" key="12">
    <source>
        <dbReference type="ARBA" id="ARBA00023136"/>
    </source>
</evidence>
<evidence type="ECO:0000259" key="18">
    <source>
        <dbReference type="Pfam" id="PF00912"/>
    </source>
</evidence>
<evidence type="ECO:0000256" key="5">
    <source>
        <dbReference type="ARBA" id="ARBA00018638"/>
    </source>
</evidence>
<evidence type="ECO:0000256" key="14">
    <source>
        <dbReference type="ARBA" id="ARBA00023316"/>
    </source>
</evidence>
<dbReference type="Pfam" id="PF00912">
    <property type="entry name" value="Transgly"/>
    <property type="match status" value="1"/>
</dbReference>
<keyword evidence="13" id="KW-0046">Antibiotic resistance</keyword>
<evidence type="ECO:0000256" key="1">
    <source>
        <dbReference type="ARBA" id="ARBA00004249"/>
    </source>
</evidence>
<feature type="domain" description="Penicillin-binding protein OB-like" evidence="19">
    <location>
        <begin position="348"/>
        <end position="443"/>
    </location>
</feature>
<keyword evidence="12 16" id="KW-0472">Membrane</keyword>
<keyword evidence="6" id="KW-0808">Transferase</keyword>
<dbReference type="InterPro" id="IPR001264">
    <property type="entry name" value="Glyco_trans_51"/>
</dbReference>
<evidence type="ECO:0000256" key="2">
    <source>
        <dbReference type="ARBA" id="ARBA00004752"/>
    </source>
</evidence>
<evidence type="ECO:0000256" key="8">
    <source>
        <dbReference type="ARBA" id="ARBA00022960"/>
    </source>
</evidence>
<evidence type="ECO:0000313" key="20">
    <source>
        <dbReference type="EMBL" id="MBW0144533.1"/>
    </source>
</evidence>
<evidence type="ECO:0000256" key="15">
    <source>
        <dbReference type="SAM" id="MobiDB-lite"/>
    </source>
</evidence>
<organism evidence="20 21">
    <name type="scientific">Sphingomicrobium clamense</name>
    <dbReference type="NCBI Taxonomy" id="2851013"/>
    <lineage>
        <taxon>Bacteria</taxon>
        <taxon>Pseudomonadati</taxon>
        <taxon>Pseudomonadota</taxon>
        <taxon>Alphaproteobacteria</taxon>
        <taxon>Sphingomonadales</taxon>
        <taxon>Sphingomonadaceae</taxon>
        <taxon>Sphingomicrobium</taxon>
    </lineage>
</organism>
<evidence type="ECO:0000256" key="6">
    <source>
        <dbReference type="ARBA" id="ARBA00022679"/>
    </source>
</evidence>
<comment type="caution">
    <text evidence="20">The sequence shown here is derived from an EMBL/GenBank/DDBJ whole genome shotgun (WGS) entry which is preliminary data.</text>
</comment>
<proteinExistence type="inferred from homology"/>
<keyword evidence="14" id="KW-0961">Cell wall biogenesis/degradation</keyword>
<feature type="domain" description="Glycosyl transferase family 51" evidence="18">
    <location>
        <begin position="71"/>
        <end position="250"/>
    </location>
</feature>
<dbReference type="PANTHER" id="PTHR32282">
    <property type="entry name" value="BINDING PROTEIN TRANSPEPTIDASE, PUTATIVE-RELATED"/>
    <property type="match status" value="1"/>
</dbReference>
<comment type="subcellular location">
    <subcellularLocation>
        <location evidence="1">Cell inner membrane</location>
        <topology evidence="1">Single-pass type II membrane protein</topology>
    </subcellularLocation>
</comment>
<evidence type="ECO:0000256" key="3">
    <source>
        <dbReference type="ARBA" id="ARBA00007090"/>
    </source>
</evidence>
<dbReference type="PANTHER" id="PTHR32282:SF27">
    <property type="entry name" value="PENICILLIN-BINDING PROTEIN 1A"/>
    <property type="match status" value="1"/>
</dbReference>
<keyword evidence="21" id="KW-1185">Reference proteome</keyword>
<sequence>MPDLVAFNNRVHARLDPWREKRWVRWLFYIVAVGLIAVALLWVILSANQMSEEEILGYEPALPTMVRGNDGNPIGTYARERRVNLSYDDYPIQVVEAFISAEDKTFFSHGGIDYPALANAVFEYTTKSVTGGGRAAGGSTITQQVAKNLSGDDDYSPVRKVREAVLAFRIEDTLSKEEILALYLNEIFLGRNAYGVQAASRAYFDKDVGELDLHEVAYLAAIPKGPSNYHPVRNKARATARRNYVLRQMEENGFITPQERDAAIAEELVAIPQGSAQPFREMGGYFLEEVRRKLLEDYGEEAGDGENSVYAGGLWVRTSMDAEMQDAAAEALREQLARYDGSRGWRDLGMKIDMSQDWNSQLRIAAVGTGFPDWKKAVVLEKDGQAARIGFTNGETALLPRSAALQPRAGGGGIAFNNIAVGDIIVVKDLGNDEYALRSIPQVSGAFVAQQVNTGRVLAMQGGFDAMGGGLNRATQARRQPGSAFKPIVYVTALENGFTPASVVLDSPFCVWQGADLGEKCFRNFDGKYSGPKTLRWGVEQSRNLMTVRTASETGMAKITANAERMGVGQYPNYLSIALGAGETTPLALTNAYAILANHGREVKPSLIDYVQDRKGKVIFRQDNRCAIMENCNAADYDGGNMPRPPSRARQIIDAQAAFQMVHIMTGVVERGTAVRLASLDMPLFGKTGTTSGPTNVWFVGGTPEIVTGTYIGYDENRNLSRSAQGGNTAGPVFMMFAEKVLKDRPKVPFRAPPGIRMVRIDRQTGTRVFGTFPTSEERLSSVIWEAFKPQTEPRRSWRAVEEEPEDDLPTIPDNLVTRPAPARPAQPAPADDDFLQRQGGIY</sequence>
<evidence type="ECO:0000256" key="13">
    <source>
        <dbReference type="ARBA" id="ARBA00023251"/>
    </source>
</evidence>
<keyword evidence="11 16" id="KW-1133">Transmembrane helix</keyword>
<comment type="similarity">
    <text evidence="4">In the N-terminal section; belongs to the glycosyltransferase 51 family.</text>
</comment>
<name>A0ABS6V633_9SPHN</name>
<evidence type="ECO:0000256" key="11">
    <source>
        <dbReference type="ARBA" id="ARBA00022989"/>
    </source>
</evidence>
<dbReference type="EMBL" id="JAHVAH010000001">
    <property type="protein sequence ID" value="MBW0144533.1"/>
    <property type="molecule type" value="Genomic_DNA"/>
</dbReference>
<dbReference type="Pfam" id="PF00905">
    <property type="entry name" value="Transpeptidase"/>
    <property type="match status" value="1"/>
</dbReference>
<dbReference type="Pfam" id="PF17092">
    <property type="entry name" value="PCB_OB"/>
    <property type="match status" value="1"/>
</dbReference>
<comment type="pathway">
    <text evidence="2">Cell wall biogenesis; peptidoglycan biosynthesis.</text>
</comment>
<dbReference type="InterPro" id="IPR001460">
    <property type="entry name" value="PCN-bd_Tpept"/>
</dbReference>
<reference evidence="20 21" key="1">
    <citation type="submission" date="2021-07" db="EMBL/GenBank/DDBJ databases">
        <title>The draft genome sequence of Sphingomicrobium sp. B8.</title>
        <authorList>
            <person name="Mu L."/>
        </authorList>
    </citation>
    <scope>NUCLEOTIDE SEQUENCE [LARGE SCALE GENOMIC DNA]</scope>
    <source>
        <strain evidence="20 21">B8</strain>
    </source>
</reference>
<dbReference type="Proteomes" id="UP000698028">
    <property type="component" value="Unassembled WGS sequence"/>
</dbReference>
<keyword evidence="10" id="KW-0573">Peptidoglycan synthesis</keyword>
<evidence type="ECO:0000256" key="7">
    <source>
        <dbReference type="ARBA" id="ARBA00022692"/>
    </source>
</evidence>
<protein>
    <recommendedName>
        <fullName evidence="5">Penicillin-binding protein 1A</fullName>
    </recommendedName>
</protein>
<accession>A0ABS6V633</accession>
<feature type="transmembrane region" description="Helical" evidence="16">
    <location>
        <begin position="26"/>
        <end position="45"/>
    </location>
</feature>
<evidence type="ECO:0000256" key="4">
    <source>
        <dbReference type="ARBA" id="ARBA00007739"/>
    </source>
</evidence>